<evidence type="ECO:0000313" key="1">
    <source>
        <dbReference type="EMBL" id="EAZ92372.1"/>
    </source>
</evidence>
<reference evidence="1 2" key="1">
    <citation type="submission" date="2007-03" db="EMBL/GenBank/DDBJ databases">
        <authorList>
            <person name="Stal L."/>
            <person name="Ferriera S."/>
            <person name="Johnson J."/>
            <person name="Kravitz S."/>
            <person name="Beeson K."/>
            <person name="Sutton G."/>
            <person name="Rogers Y.-H."/>
            <person name="Friedman R."/>
            <person name="Frazier M."/>
            <person name="Venter J.C."/>
        </authorList>
    </citation>
    <scope>NUCLEOTIDE SEQUENCE [LARGE SCALE GENOMIC DNA]</scope>
    <source>
        <strain evidence="1 2">CCY0110</strain>
    </source>
</reference>
<dbReference type="EMBL" id="AAXW01000007">
    <property type="protein sequence ID" value="EAZ92372.1"/>
    <property type="molecule type" value="Genomic_DNA"/>
</dbReference>
<keyword evidence="2" id="KW-1185">Reference proteome</keyword>
<dbReference type="OrthoDB" id="582567at2"/>
<proteinExistence type="predicted"/>
<gene>
    <name evidence="1" type="ORF">CY0110_28474</name>
</gene>
<dbReference type="AlphaFoldDB" id="A3IMK3"/>
<name>A3IMK3_9CHRO</name>
<comment type="caution">
    <text evidence="1">The sequence shown here is derived from an EMBL/GenBank/DDBJ whole genome shotgun (WGS) entry which is preliminary data.</text>
</comment>
<dbReference type="Proteomes" id="UP000003781">
    <property type="component" value="Unassembled WGS sequence"/>
</dbReference>
<accession>A3IMK3</accession>
<evidence type="ECO:0000313" key="2">
    <source>
        <dbReference type="Proteomes" id="UP000003781"/>
    </source>
</evidence>
<protein>
    <submittedName>
        <fullName evidence="1">Flavodoxin</fullName>
    </submittedName>
</protein>
<sequence length="294" mass="33892">MKIVNITYPKINIELSLQELTILKHIINEVYNALDEFEFEIRVGLSFRQAGSFLNSFTQELDHECDKFILVNLSLSEISVLNNLFNEVCYGIKIQDFKKKIGLNKEEAKQYLALVNQAIKEMDLIGQERKQLKMPSPSDFREVNHKCSLEAEGYKVTFYFKKLMQDINNIGLFIVLNFTSFNDVELTISSLPKPITIEKIEKFINNLENYLKLSQNDLNNPFQIFQSNIFQVQALGKSIINDNKKYVILNFMISLAPARGNIIKPSMGVQAPVMFKNVKNFISSMQKVIIDIKN</sequence>
<organism evidence="1 2">
    <name type="scientific">Crocosphaera chwakensis CCY0110</name>
    <dbReference type="NCBI Taxonomy" id="391612"/>
    <lineage>
        <taxon>Bacteria</taxon>
        <taxon>Bacillati</taxon>
        <taxon>Cyanobacteriota</taxon>
        <taxon>Cyanophyceae</taxon>
        <taxon>Oscillatoriophycideae</taxon>
        <taxon>Chroococcales</taxon>
        <taxon>Aphanothecaceae</taxon>
        <taxon>Crocosphaera</taxon>
        <taxon>Crocosphaera chwakensis</taxon>
    </lineage>
</organism>
<dbReference type="RefSeq" id="WP_008274608.1">
    <property type="nucleotide sequence ID" value="NZ_AAXW01000007.1"/>
</dbReference>